<dbReference type="EMBL" id="UINC01062393">
    <property type="protein sequence ID" value="SVB88977.1"/>
    <property type="molecule type" value="Genomic_DNA"/>
</dbReference>
<dbReference type="PANTHER" id="PTHR43096">
    <property type="entry name" value="DNAJ HOMOLOG 1, MITOCHONDRIAL-RELATED"/>
    <property type="match status" value="1"/>
</dbReference>
<dbReference type="AlphaFoldDB" id="A0A382HPU4"/>
<evidence type="ECO:0000313" key="3">
    <source>
        <dbReference type="EMBL" id="SVB88977.1"/>
    </source>
</evidence>
<dbReference type="InterPro" id="IPR018253">
    <property type="entry name" value="DnaJ_domain_CS"/>
</dbReference>
<dbReference type="Gene3D" id="1.10.287.110">
    <property type="entry name" value="DnaJ domain"/>
    <property type="match status" value="1"/>
</dbReference>
<dbReference type="SUPFAM" id="SSF46565">
    <property type="entry name" value="Chaperone J-domain"/>
    <property type="match status" value="1"/>
</dbReference>
<name>A0A382HPU4_9ZZZZ</name>
<reference evidence="3" key="1">
    <citation type="submission" date="2018-05" db="EMBL/GenBank/DDBJ databases">
        <authorList>
            <person name="Lanie J.A."/>
            <person name="Ng W.-L."/>
            <person name="Kazmierczak K.M."/>
            <person name="Andrzejewski T.M."/>
            <person name="Davidsen T.M."/>
            <person name="Wayne K.J."/>
            <person name="Tettelin H."/>
            <person name="Glass J.I."/>
            <person name="Rusch D."/>
            <person name="Podicherti R."/>
            <person name="Tsui H.-C.T."/>
            <person name="Winkler M.E."/>
        </authorList>
    </citation>
    <scope>NUCLEOTIDE SEQUENCE</scope>
</reference>
<dbReference type="Pfam" id="PF00226">
    <property type="entry name" value="DnaJ"/>
    <property type="match status" value="1"/>
</dbReference>
<evidence type="ECO:0000256" key="1">
    <source>
        <dbReference type="ARBA" id="ARBA00023186"/>
    </source>
</evidence>
<feature type="non-terminal residue" evidence="3">
    <location>
        <position position="132"/>
    </location>
</feature>
<protein>
    <recommendedName>
        <fullName evidence="2">J domain-containing protein</fullName>
    </recommendedName>
</protein>
<evidence type="ECO:0000259" key="2">
    <source>
        <dbReference type="PROSITE" id="PS50076"/>
    </source>
</evidence>
<dbReference type="CDD" id="cd06257">
    <property type="entry name" value="DnaJ"/>
    <property type="match status" value="1"/>
</dbReference>
<feature type="domain" description="J" evidence="2">
    <location>
        <begin position="1"/>
        <end position="41"/>
    </location>
</feature>
<dbReference type="InterPro" id="IPR001623">
    <property type="entry name" value="DnaJ_domain"/>
</dbReference>
<dbReference type="GO" id="GO:0042026">
    <property type="term" value="P:protein refolding"/>
    <property type="evidence" value="ECO:0007669"/>
    <property type="project" value="TreeGrafter"/>
</dbReference>
<accession>A0A382HPU4</accession>
<gene>
    <name evidence="3" type="ORF">METZ01_LOCUS241831</name>
</gene>
<dbReference type="GO" id="GO:0005737">
    <property type="term" value="C:cytoplasm"/>
    <property type="evidence" value="ECO:0007669"/>
    <property type="project" value="TreeGrafter"/>
</dbReference>
<organism evidence="3">
    <name type="scientific">marine metagenome</name>
    <dbReference type="NCBI Taxonomy" id="408172"/>
    <lineage>
        <taxon>unclassified sequences</taxon>
        <taxon>metagenomes</taxon>
        <taxon>ecological metagenomes</taxon>
    </lineage>
</organism>
<dbReference type="GO" id="GO:0051082">
    <property type="term" value="F:unfolded protein binding"/>
    <property type="evidence" value="ECO:0007669"/>
    <property type="project" value="TreeGrafter"/>
</dbReference>
<dbReference type="PANTHER" id="PTHR43096:SF52">
    <property type="entry name" value="DNAJ HOMOLOG 1, MITOCHONDRIAL-RELATED"/>
    <property type="match status" value="1"/>
</dbReference>
<proteinExistence type="predicted"/>
<keyword evidence="1" id="KW-0143">Chaperone</keyword>
<dbReference type="PROSITE" id="PS50076">
    <property type="entry name" value="DNAJ_2"/>
    <property type="match status" value="1"/>
</dbReference>
<dbReference type="PRINTS" id="PR00625">
    <property type="entry name" value="JDOMAIN"/>
</dbReference>
<dbReference type="InterPro" id="IPR036869">
    <property type="entry name" value="J_dom_sf"/>
</dbReference>
<sequence>MKYHPDKNPENKEAEQNFKEAAEAYSVLGDDQKKAQYDQFGHAGVGMGDQGGGQGFGGIHMSMDDIFDQFGDIFGGSPFESFFGGGQQRRSRSGGADIKIKLKVTFEEILKGIEKKVKYKRRIPDPETTFIN</sequence>
<dbReference type="PROSITE" id="PS00636">
    <property type="entry name" value="DNAJ_1"/>
    <property type="match status" value="1"/>
</dbReference>